<comment type="caution">
    <text evidence="2">The sequence shown here is derived from an EMBL/GenBank/DDBJ whole genome shotgun (WGS) entry which is preliminary data.</text>
</comment>
<gene>
    <name evidence="2" type="ORF">ACFYM3_30560</name>
</gene>
<dbReference type="EMBL" id="JBIAFP010000021">
    <property type="protein sequence ID" value="MFE9228883.1"/>
    <property type="molecule type" value="Genomic_DNA"/>
</dbReference>
<dbReference type="Pfam" id="PF03466">
    <property type="entry name" value="LysR_substrate"/>
    <property type="match status" value="1"/>
</dbReference>
<evidence type="ECO:0000313" key="3">
    <source>
        <dbReference type="Proteomes" id="UP001601288"/>
    </source>
</evidence>
<feature type="domain" description="LysR substrate-binding" evidence="1">
    <location>
        <begin position="2"/>
        <end position="65"/>
    </location>
</feature>
<evidence type="ECO:0000259" key="1">
    <source>
        <dbReference type="Pfam" id="PF03466"/>
    </source>
</evidence>
<dbReference type="Proteomes" id="UP001601288">
    <property type="component" value="Unassembled WGS sequence"/>
</dbReference>
<dbReference type="Gene3D" id="3.40.190.10">
    <property type="entry name" value="Periplasmic binding protein-like II"/>
    <property type="match status" value="2"/>
</dbReference>
<dbReference type="InterPro" id="IPR005119">
    <property type="entry name" value="LysR_subst-bd"/>
</dbReference>
<dbReference type="SUPFAM" id="SSF53850">
    <property type="entry name" value="Periplasmic binding protein-like II"/>
    <property type="match status" value="1"/>
</dbReference>
<name>A0ABW6LL81_9ACTN</name>
<dbReference type="RefSeq" id="WP_388388836.1">
    <property type="nucleotide sequence ID" value="NZ_JBEYGJ010000021.1"/>
</dbReference>
<proteinExistence type="predicted"/>
<accession>A0ABW6LL81</accession>
<evidence type="ECO:0000313" key="2">
    <source>
        <dbReference type="EMBL" id="MFE9228883.1"/>
    </source>
</evidence>
<sequence>MELITRLVARGLGIALLPSALIRPRAADEPGLTPTPVADGPRRTAYLVWNRFHTSPATRAMLAVLGVGGPQGRASVGDY</sequence>
<organism evidence="2 3">
    <name type="scientific">Streptomyces massasporeus</name>
    <dbReference type="NCBI Taxonomy" id="67324"/>
    <lineage>
        <taxon>Bacteria</taxon>
        <taxon>Bacillati</taxon>
        <taxon>Actinomycetota</taxon>
        <taxon>Actinomycetes</taxon>
        <taxon>Kitasatosporales</taxon>
        <taxon>Streptomycetaceae</taxon>
        <taxon>Streptomyces</taxon>
    </lineage>
</organism>
<keyword evidence="3" id="KW-1185">Reference proteome</keyword>
<reference evidence="2 3" key="1">
    <citation type="submission" date="2024-10" db="EMBL/GenBank/DDBJ databases">
        <title>The Natural Products Discovery Center: Release of the First 8490 Sequenced Strains for Exploring Actinobacteria Biosynthetic Diversity.</title>
        <authorList>
            <person name="Kalkreuter E."/>
            <person name="Kautsar S.A."/>
            <person name="Yang D."/>
            <person name="Bader C.D."/>
            <person name="Teijaro C.N."/>
            <person name="Fluegel L."/>
            <person name="Davis C.M."/>
            <person name="Simpson J.R."/>
            <person name="Lauterbach L."/>
            <person name="Steele A.D."/>
            <person name="Gui C."/>
            <person name="Meng S."/>
            <person name="Li G."/>
            <person name="Viehrig K."/>
            <person name="Ye F."/>
            <person name="Su P."/>
            <person name="Kiefer A.F."/>
            <person name="Nichols A."/>
            <person name="Cepeda A.J."/>
            <person name="Yan W."/>
            <person name="Fan B."/>
            <person name="Jiang Y."/>
            <person name="Adhikari A."/>
            <person name="Zheng C.-J."/>
            <person name="Schuster L."/>
            <person name="Cowan T.M."/>
            <person name="Smanski M.J."/>
            <person name="Chevrette M.G."/>
            <person name="De Carvalho L.P.S."/>
            <person name="Shen B."/>
        </authorList>
    </citation>
    <scope>NUCLEOTIDE SEQUENCE [LARGE SCALE GENOMIC DNA]</scope>
    <source>
        <strain evidence="2 3">NPDC007066</strain>
    </source>
</reference>
<protein>
    <submittedName>
        <fullName evidence="2">LysR substrate-binding domain-containing protein</fullName>
    </submittedName>
</protein>